<protein>
    <submittedName>
        <fullName evidence="18">Uncharacterized protein</fullName>
    </submittedName>
</protein>
<name>A0A750DLI0_SALER</name>
<dbReference type="EMBL" id="DAAVKS010000051">
    <property type="protein sequence ID" value="HAF5257261.1"/>
    <property type="molecule type" value="Genomic_DNA"/>
</dbReference>
<dbReference type="EMBL" id="DAAUFY010000055">
    <property type="protein sequence ID" value="HAF2973896.1"/>
    <property type="molecule type" value="Genomic_DNA"/>
</dbReference>
<dbReference type="EMBL" id="DAAUEV010000056">
    <property type="protein sequence ID" value="HAF2052875.1"/>
    <property type="molecule type" value="Genomic_DNA"/>
</dbReference>
<dbReference type="EMBL" id="DAAVEA010000058">
    <property type="protein sequence ID" value="HAF4338316.1"/>
    <property type="molecule type" value="Genomic_DNA"/>
</dbReference>
<dbReference type="AlphaFoldDB" id="A0A750DLI0"/>
<dbReference type="EMBL" id="DAAVPI010000055">
    <property type="protein sequence ID" value="HAF6225666.1"/>
    <property type="molecule type" value="Genomic_DNA"/>
</dbReference>
<dbReference type="EMBL" id="DAAUFG010000053">
    <property type="protein sequence ID" value="HAF2793037.1"/>
    <property type="molecule type" value="Genomic_DNA"/>
</dbReference>
<evidence type="ECO:0000313" key="2">
    <source>
        <dbReference type="EMBL" id="HAF1770541.1"/>
    </source>
</evidence>
<evidence type="ECO:0000313" key="12">
    <source>
        <dbReference type="EMBL" id="HAF4274343.1"/>
    </source>
</evidence>
<dbReference type="EMBL" id="DAAUHF010000052">
    <property type="protein sequence ID" value="HAF2834357.1"/>
    <property type="molecule type" value="Genomic_DNA"/>
</dbReference>
<dbReference type="EMBL" id="DAAUJW010000054">
    <property type="protein sequence ID" value="HAF1770541.1"/>
    <property type="molecule type" value="Genomic_DNA"/>
</dbReference>
<dbReference type="EMBL" id="DAAVOY010000057">
    <property type="protein sequence ID" value="HAF6362969.1"/>
    <property type="molecule type" value="Genomic_DNA"/>
</dbReference>
<evidence type="ECO:0000313" key="7">
    <source>
        <dbReference type="EMBL" id="HAF2960038.1"/>
    </source>
</evidence>
<evidence type="ECO:0000313" key="14">
    <source>
        <dbReference type="EMBL" id="HAF4696521.1"/>
    </source>
</evidence>
<evidence type="ECO:0000313" key="17">
    <source>
        <dbReference type="EMBL" id="HAF6061967.1"/>
    </source>
</evidence>
<evidence type="ECO:0000313" key="1">
    <source>
        <dbReference type="EMBL" id="HAF1725500.1"/>
    </source>
</evidence>
<evidence type="ECO:0000313" key="18">
    <source>
        <dbReference type="EMBL" id="HAF6225666.1"/>
    </source>
</evidence>
<dbReference type="EMBL" id="DAAVCJ010000056">
    <property type="protein sequence ID" value="HAF4228247.1"/>
    <property type="molecule type" value="Genomic_DNA"/>
</dbReference>
<dbReference type="EMBL" id="DAAVCQ010000053">
    <property type="protein sequence ID" value="HAF4241792.1"/>
    <property type="molecule type" value="Genomic_DNA"/>
</dbReference>
<comment type="caution">
    <text evidence="18">The sequence shown here is derived from an EMBL/GenBank/DDBJ whole genome shotgun (WGS) entry which is preliminary data.</text>
</comment>
<dbReference type="EMBL" id="DAAVPU010000054">
    <property type="protein sequence ID" value="HAF6285020.1"/>
    <property type="molecule type" value="Genomic_DNA"/>
</dbReference>
<dbReference type="EMBL" id="DAAVCZ010000054">
    <property type="protein sequence ID" value="HAF4839758.1"/>
    <property type="molecule type" value="Genomic_DNA"/>
</dbReference>
<dbReference type="EMBL" id="DAAVCR010000056">
    <property type="protein sequence ID" value="HAF4255985.1"/>
    <property type="molecule type" value="Genomic_DNA"/>
</dbReference>
<evidence type="ECO:0000313" key="4">
    <source>
        <dbReference type="EMBL" id="HAF2793037.1"/>
    </source>
</evidence>
<evidence type="ECO:0000313" key="20">
    <source>
        <dbReference type="EMBL" id="HAF6285020.1"/>
    </source>
</evidence>
<organism evidence="18">
    <name type="scientific">Salmonella enterica</name>
    <name type="common">Salmonella choleraesuis</name>
    <dbReference type="NCBI Taxonomy" id="28901"/>
    <lineage>
        <taxon>Bacteria</taxon>
        <taxon>Pseudomonadati</taxon>
        <taxon>Pseudomonadota</taxon>
        <taxon>Gammaproteobacteria</taxon>
        <taxon>Enterobacterales</taxon>
        <taxon>Enterobacteriaceae</taxon>
        <taxon>Salmonella</taxon>
    </lineage>
</organism>
<dbReference type="EMBL" id="DAAVRE010000054">
    <property type="protein sequence ID" value="HAF6061967.1"/>
    <property type="molecule type" value="Genomic_DNA"/>
</dbReference>
<dbReference type="EMBL" id="DAAVDO010000057">
    <property type="protein sequence ID" value="HAF4274343.1"/>
    <property type="molecule type" value="Genomic_DNA"/>
</dbReference>
<sequence length="56" mass="6320">MIVYPALVSFVLRPATLKKPRYGENFRDRMCNCNTVTRDAITIAIWSGVHPDTPLA</sequence>
<dbReference type="EMBL" id="DAAUHK010000052">
    <property type="protein sequence ID" value="HAF2848101.1"/>
    <property type="molecule type" value="Genomic_DNA"/>
</dbReference>
<accession>A0A750DLI0</accession>
<evidence type="ECO:0000313" key="19">
    <source>
        <dbReference type="EMBL" id="HAF6239277.1"/>
    </source>
</evidence>
<evidence type="ECO:0000313" key="10">
    <source>
        <dbReference type="EMBL" id="HAF4241792.1"/>
    </source>
</evidence>
<dbReference type="EMBL" id="DAAVOO010000058">
    <property type="protein sequence ID" value="HAF6340087.1"/>
    <property type="molecule type" value="Genomic_DNA"/>
</dbReference>
<reference evidence="18" key="2">
    <citation type="submission" date="2020-02" db="EMBL/GenBank/DDBJ databases">
        <authorList>
            <consortium name="NCBI Pathogen Detection Project"/>
        </authorList>
    </citation>
    <scope>NUCLEOTIDE SEQUENCE</scope>
    <source>
        <strain evidence="11">MA.01-02561</strain>
        <strain evidence="20">MA.07ba 5367</strain>
        <strain evidence="1">MA.1090600405</strain>
        <strain evidence="12">MA.DB_4</strain>
        <strain evidence="4">MA.DB_6</strain>
        <strain evidence="7">MA.JE_S09-000642</strain>
        <strain evidence="15">MA.MZ044</strain>
        <strain evidence="19">MA.MZ045</strain>
        <strain evidence="10">MA.NL_C1</strain>
        <strain evidence="2">MA.NL_C2</strain>
        <strain evidence="8">MA.NL_C3</strain>
        <strain evidence="18">MA.NL_C5</strain>
        <strain evidence="9">MA.NL_C6</strain>
        <strain evidence="21">MA.NL_D15</strain>
        <strain evidence="3">MA.NL_D17</strain>
        <strain evidence="6">MA.NL_D26</strain>
        <strain evidence="5">MA.NL_D27</strain>
        <strain evidence="17">MA.NL_D28</strain>
        <strain evidence="13">MA.NL_D6</strain>
        <strain evidence="16">MA.NL_D9</strain>
        <strain evidence="14">MA.SE08/24</strain>
    </source>
</reference>
<evidence type="ECO:0000313" key="11">
    <source>
        <dbReference type="EMBL" id="HAF4255985.1"/>
    </source>
</evidence>
<evidence type="ECO:0000313" key="15">
    <source>
        <dbReference type="EMBL" id="HAF4839758.1"/>
    </source>
</evidence>
<evidence type="ECO:0000313" key="13">
    <source>
        <dbReference type="EMBL" id="HAF4338316.1"/>
    </source>
</evidence>
<dbReference type="EMBL" id="DAAUFW010000062">
    <property type="protein sequence ID" value="HAF2960038.1"/>
    <property type="molecule type" value="Genomic_DNA"/>
</dbReference>
<dbReference type="EMBL" id="DAAVPP010000052">
    <property type="protein sequence ID" value="HAF6239277.1"/>
    <property type="molecule type" value="Genomic_DNA"/>
</dbReference>
<evidence type="ECO:0000313" key="21">
    <source>
        <dbReference type="EMBL" id="HAF6340087.1"/>
    </source>
</evidence>
<evidence type="ECO:0000313" key="3">
    <source>
        <dbReference type="EMBL" id="HAF2052875.1"/>
    </source>
</evidence>
<dbReference type="EMBL" id="DAAVHT010000055">
    <property type="protein sequence ID" value="HAF4696521.1"/>
    <property type="molecule type" value="Genomic_DNA"/>
</dbReference>
<evidence type="ECO:0000313" key="9">
    <source>
        <dbReference type="EMBL" id="HAF4228247.1"/>
    </source>
</evidence>
<evidence type="ECO:0000313" key="16">
    <source>
        <dbReference type="EMBL" id="HAF5257261.1"/>
    </source>
</evidence>
<evidence type="ECO:0000313" key="5">
    <source>
        <dbReference type="EMBL" id="HAF2834357.1"/>
    </source>
</evidence>
<evidence type="ECO:0000313" key="8">
    <source>
        <dbReference type="EMBL" id="HAF2973896.1"/>
    </source>
</evidence>
<evidence type="ECO:0000313" key="22">
    <source>
        <dbReference type="EMBL" id="HAF6362969.1"/>
    </source>
</evidence>
<reference evidence="18" key="1">
    <citation type="journal article" date="2018" name="Genome Biol.">
        <title>SKESA: strategic k-mer extension for scrupulous assemblies.</title>
        <authorList>
            <person name="Souvorov A."/>
            <person name="Agarwala R."/>
            <person name="Lipman D.J."/>
        </authorList>
    </citation>
    <scope>NUCLEOTIDE SEQUENCE</scope>
    <source>
        <strain evidence="11">MA.01-02561</strain>
        <strain evidence="20">MA.07ba 5367</strain>
        <strain evidence="1">MA.1090600405</strain>
        <strain evidence="12">MA.DB_4</strain>
        <strain evidence="4">MA.DB_6</strain>
        <strain evidence="7">MA.JE_S09-000642</strain>
        <strain evidence="15">MA.MZ044</strain>
        <strain evidence="19">MA.MZ045</strain>
        <strain evidence="10">MA.NL_C1</strain>
        <strain evidence="2">MA.NL_C2</strain>
        <strain evidence="8">MA.NL_C3</strain>
        <strain evidence="18">MA.NL_C5</strain>
        <strain evidence="9">MA.NL_C6</strain>
        <strain evidence="21">MA.NL_D15</strain>
        <strain evidence="3">MA.NL_D17</strain>
        <strain evidence="6">MA.NL_D26</strain>
        <strain evidence="5">MA.NL_D27</strain>
        <strain evidence="17">MA.NL_D28</strain>
        <strain evidence="13">MA.NL_D6</strain>
        <strain evidence="16">MA.NL_D9</strain>
        <strain evidence="14">MA.SE08/24</strain>
    </source>
</reference>
<proteinExistence type="predicted"/>
<evidence type="ECO:0000313" key="6">
    <source>
        <dbReference type="EMBL" id="HAF2848101.1"/>
    </source>
</evidence>
<dbReference type="EMBL" id="DAAUJA010000057">
    <property type="protein sequence ID" value="HAF1725500.1"/>
    <property type="molecule type" value="Genomic_DNA"/>
</dbReference>
<gene>
    <name evidence="10" type="ORF">G8J92_004776</name>
    <name evidence="5" type="ORF">G8K11_004775</name>
    <name evidence="18" type="ORF">G8K14_004782</name>
    <name evidence="12" type="ORF">G8K28_004795</name>
    <name evidence="8" type="ORF">G8K34_004774</name>
    <name evidence="6" type="ORF">G8K51_004769</name>
    <name evidence="17" type="ORF">G8K57_004778</name>
    <name evidence="13" type="ORF">G8K61_004772</name>
    <name evidence="7" type="ORF">G8K76_004801</name>
    <name evidence="1" type="ORF">G8L25_004820</name>
    <name evidence="4" type="ORF">G8L26_004784</name>
    <name evidence="9" type="ORF">G8L36_004778</name>
    <name evidence="22" type="ORF">G8L38_004781</name>
    <name evidence="15" type="ORF">G8L50_004774</name>
    <name evidence="19" type="ORF">G8M33_004773</name>
    <name evidence="14" type="ORF">G8N98_004854</name>
    <name evidence="16" type="ORF">G9A55_004785</name>
    <name evidence="20" type="ORF">G9B07_004778</name>
    <name evidence="11" type="ORF">G9B10_004770</name>
    <name evidence="2" type="ORF">G9B29_004777</name>
    <name evidence="3" type="ORF">G9B41_004778</name>
    <name evidence="21" type="ORF">G9E45_004795</name>
</gene>